<proteinExistence type="predicted"/>
<organism evidence="2">
    <name type="scientific">Noccaea caerulescens</name>
    <name type="common">Alpine penny-cress</name>
    <name type="synonym">Thlaspi caerulescens</name>
    <dbReference type="NCBI Taxonomy" id="107243"/>
    <lineage>
        <taxon>Eukaryota</taxon>
        <taxon>Viridiplantae</taxon>
        <taxon>Streptophyta</taxon>
        <taxon>Embryophyta</taxon>
        <taxon>Tracheophyta</taxon>
        <taxon>Spermatophyta</taxon>
        <taxon>Magnoliopsida</taxon>
        <taxon>eudicotyledons</taxon>
        <taxon>Gunneridae</taxon>
        <taxon>Pentapetalae</taxon>
        <taxon>rosids</taxon>
        <taxon>malvids</taxon>
        <taxon>Brassicales</taxon>
        <taxon>Brassicaceae</taxon>
        <taxon>Coluteocarpeae</taxon>
        <taxon>Noccaea</taxon>
    </lineage>
</organism>
<dbReference type="AlphaFoldDB" id="A0A1J3GZS4"/>
<sequence>MRGGLGSKRGRAPSSSSSALPSYGGHRGGRCCVGGRGAYLLPVLLIVRHLLATGAAGGVGLGPRLLLLARQLLLGGLDLDGVAKGVGGLLLALPLQLRRLQGRRGLAGDLALAAAHVPLLRAHLVDELVVVRHDNHAAAVLLEGAGHGAQRLAVQVVGGLIQHQDVGLLPHGGAQHQLHLLATRQAADLGVGGELGGQAQVGQHLLHVLGGQGLAQQAGGGRLLHVDVGEHLLEAHLLEPVAGQPRGLHLALPLHLVLVATLLLAAAQQLLHHALHAVDHLDLVHLLLLLLLELARHLVQGLAVLAGGVTPLDVLVGGHVQVVLNVVEGVLRHVGHPQVGVLPHQAGLGLQLAGQQLDEGGLAGTVGAQHSHARVQRHLQVDLVQDAGLGGGVLEVDGAHLEDGAVLGGDALEVAGLGQHPLGAGVGQVVVGSGLGALLHKLGQVAQVLLQLEVVLVVDNAAAHGVQEARVVRHHHAGHPLEADQVVDQPLDVGHVQVVGGLIQQHDVGVHQHGARQRQLHLPAARQGGHGQPLAVGIEAHRLQHLDDALAGGQHLLDHLVVHHKLHHRGLGLGGIDVVLDVHGAQLRLGREAVQLAVGDGAHEGGLAGAVGAAQAVALAALQVQAGIVQQDLATVGQGELAVAQVLALLLLHGGHHAGLGLLEAGGVELLAHGGRAGVAREGRQVGHHSLGPLGLLKVLDVNQVGGHAGHVAGRLLSALALDGHRRGVGGLVQGRQHLLHGGLGGRLYRGVDALQDLVAVGGHLAGLGVGHALHRVLDVGQQRGHKVGSVHGVVHQLGHVADDDAGLAADGGGAVGQAADEQGHQDGQGARVHRLHEGGGRQLVDAVGHLAGGADTADQVRHEGLDVAVADGSAALGQRVGGGGAHGGLQVHHAVGHDRNNLGQVDRDLLGRGGGQVAEELGGSLLGLPLGVGHGLEQGRERQLHGVAVQRRRDGQAGGVGSGAHGGILVRGRLQHRGQVGDEVNLSSRALAGRGSQGLQGGGAGDGELSKLLGNSGRHGSTDSRRCPGAGE</sequence>
<name>A0A1J3GZS4_NOCCA</name>
<feature type="compositionally biased region" description="Gly residues" evidence="1">
    <location>
        <begin position="996"/>
        <end position="1007"/>
    </location>
</feature>
<dbReference type="EMBL" id="GEVL01016680">
    <property type="protein sequence ID" value="JAU60661.1"/>
    <property type="molecule type" value="Transcribed_RNA"/>
</dbReference>
<feature type="region of interest" description="Disordered" evidence="1">
    <location>
        <begin position="994"/>
        <end position="1033"/>
    </location>
</feature>
<evidence type="ECO:0000256" key="1">
    <source>
        <dbReference type="SAM" id="MobiDB-lite"/>
    </source>
</evidence>
<feature type="region of interest" description="Disordered" evidence="1">
    <location>
        <begin position="1"/>
        <end position="26"/>
    </location>
</feature>
<gene>
    <name evidence="2" type="ORF">LE_TR20437_c1_g1_i1_g.65134</name>
</gene>
<accession>A0A1J3GZS4</accession>
<evidence type="ECO:0000313" key="2">
    <source>
        <dbReference type="EMBL" id="JAU60661.1"/>
    </source>
</evidence>
<feature type="region of interest" description="Disordered" evidence="1">
    <location>
        <begin position="809"/>
        <end position="829"/>
    </location>
</feature>
<dbReference type="AntiFam" id="ANF00142">
    <property type="entry name" value="Shadow ORF (opposite yadG)"/>
</dbReference>
<feature type="compositionally biased region" description="Low complexity" evidence="1">
    <location>
        <begin position="12"/>
        <end position="24"/>
    </location>
</feature>
<reference evidence="2" key="1">
    <citation type="submission" date="2016-07" db="EMBL/GenBank/DDBJ databases">
        <title>De novo transcriptome assembly of four accessions of the metal hyperaccumulator plant Noccaea caerulescens.</title>
        <authorList>
            <person name="Blande D."/>
            <person name="Halimaa P."/>
            <person name="Tervahauta A.I."/>
            <person name="Aarts M.G."/>
            <person name="Karenlampi S.O."/>
        </authorList>
    </citation>
    <scope>NUCLEOTIDE SEQUENCE</scope>
</reference>
<protein>
    <submittedName>
        <fullName evidence="2">Uncharacterized protein</fullName>
    </submittedName>
</protein>